<accession>A0A2U1L2Z0</accession>
<dbReference type="GO" id="GO:0008483">
    <property type="term" value="F:transaminase activity"/>
    <property type="evidence" value="ECO:0007669"/>
    <property type="project" value="UniProtKB-KW"/>
</dbReference>
<sequence length="127" mass="14355">MDSIEISEQSSVSFDVVEQNSVLCDDVDRIMFRLMPILLLDKLKRSLLMNRVMKRKLLRILEHCGWEVTEANAGVSVNAKPSTLLGKQFEHNKNGSTCKLNLNDSNIRETMLRAMGLCINGASWIES</sequence>
<gene>
    <name evidence="1" type="ORF">CTI12_AA508810</name>
</gene>
<evidence type="ECO:0000313" key="2">
    <source>
        <dbReference type="Proteomes" id="UP000245207"/>
    </source>
</evidence>
<comment type="caution">
    <text evidence="1">The sequence shown here is derived from an EMBL/GenBank/DDBJ whole genome shotgun (WGS) entry which is preliminary data.</text>
</comment>
<dbReference type="STRING" id="35608.A0A2U1L2Z0"/>
<proteinExistence type="predicted"/>
<reference evidence="1 2" key="1">
    <citation type="journal article" date="2018" name="Mol. Plant">
        <title>The genome of Artemisia annua provides insight into the evolution of Asteraceae family and artemisinin biosynthesis.</title>
        <authorList>
            <person name="Shen Q."/>
            <person name="Zhang L."/>
            <person name="Liao Z."/>
            <person name="Wang S."/>
            <person name="Yan T."/>
            <person name="Shi P."/>
            <person name="Liu M."/>
            <person name="Fu X."/>
            <person name="Pan Q."/>
            <person name="Wang Y."/>
            <person name="Lv Z."/>
            <person name="Lu X."/>
            <person name="Zhang F."/>
            <person name="Jiang W."/>
            <person name="Ma Y."/>
            <person name="Chen M."/>
            <person name="Hao X."/>
            <person name="Li L."/>
            <person name="Tang Y."/>
            <person name="Lv G."/>
            <person name="Zhou Y."/>
            <person name="Sun X."/>
            <person name="Brodelius P.E."/>
            <person name="Rose J.K.C."/>
            <person name="Tang K."/>
        </authorList>
    </citation>
    <scope>NUCLEOTIDE SEQUENCE [LARGE SCALE GENOMIC DNA]</scope>
    <source>
        <strain evidence="2">cv. Huhao1</strain>
        <tissue evidence="1">Leaf</tissue>
    </source>
</reference>
<dbReference type="AlphaFoldDB" id="A0A2U1L2Z0"/>
<evidence type="ECO:0000313" key="1">
    <source>
        <dbReference type="EMBL" id="PWA43355.1"/>
    </source>
</evidence>
<dbReference type="Proteomes" id="UP000245207">
    <property type="component" value="Unassembled WGS sequence"/>
</dbReference>
<keyword evidence="2" id="KW-1185">Reference proteome</keyword>
<keyword evidence="1" id="KW-0032">Aminotransferase</keyword>
<dbReference type="PANTHER" id="PTHR47087">
    <property type="entry name" value="METHIONINE S-METHYLTRANSFERASE"/>
    <property type="match status" value="1"/>
</dbReference>
<dbReference type="EMBL" id="PKPP01011862">
    <property type="protein sequence ID" value="PWA43355.1"/>
    <property type="molecule type" value="Genomic_DNA"/>
</dbReference>
<protein>
    <submittedName>
        <fullName evidence="1">Aminotransferase, class I/classII</fullName>
    </submittedName>
</protein>
<organism evidence="1 2">
    <name type="scientific">Artemisia annua</name>
    <name type="common">Sweet wormwood</name>
    <dbReference type="NCBI Taxonomy" id="35608"/>
    <lineage>
        <taxon>Eukaryota</taxon>
        <taxon>Viridiplantae</taxon>
        <taxon>Streptophyta</taxon>
        <taxon>Embryophyta</taxon>
        <taxon>Tracheophyta</taxon>
        <taxon>Spermatophyta</taxon>
        <taxon>Magnoliopsida</taxon>
        <taxon>eudicotyledons</taxon>
        <taxon>Gunneridae</taxon>
        <taxon>Pentapetalae</taxon>
        <taxon>asterids</taxon>
        <taxon>campanulids</taxon>
        <taxon>Asterales</taxon>
        <taxon>Asteraceae</taxon>
        <taxon>Asteroideae</taxon>
        <taxon>Anthemideae</taxon>
        <taxon>Artemisiinae</taxon>
        <taxon>Artemisia</taxon>
    </lineage>
</organism>
<name>A0A2U1L2Z0_ARTAN</name>
<dbReference type="OrthoDB" id="540004at2759"/>
<keyword evidence="1" id="KW-0808">Transferase</keyword>
<dbReference type="PANTHER" id="PTHR47087:SF1">
    <property type="entry name" value="METHIONINE S-METHYLTRANSFERASE"/>
    <property type="match status" value="1"/>
</dbReference>